<dbReference type="SUPFAM" id="SSF51338">
    <property type="entry name" value="Composite domain of metallo-dependent hydrolases"/>
    <property type="match status" value="2"/>
</dbReference>
<dbReference type="SUPFAM" id="SSF51556">
    <property type="entry name" value="Metallo-dependent hydrolases"/>
    <property type="match status" value="1"/>
</dbReference>
<dbReference type="InterPro" id="IPR051781">
    <property type="entry name" value="Metallo-dep_Hydrolase"/>
</dbReference>
<dbReference type="OrthoDB" id="3514520at2"/>
<evidence type="ECO:0000259" key="2">
    <source>
        <dbReference type="Pfam" id="PF01979"/>
    </source>
</evidence>
<dbReference type="PANTHER" id="PTHR43135">
    <property type="entry name" value="ALPHA-D-RIBOSE 1-METHYLPHOSPHONATE 5-TRIPHOSPHATE DIPHOSPHATASE"/>
    <property type="match status" value="1"/>
</dbReference>
<proteinExistence type="predicted"/>
<sequence length="458" mass="48083">MTETAPAGRARDTQADPPGWVIRAGQLVQRPDRRAVPDGAVVVRHSTITWAGPAGQLPAEDRRLPVEDHPASTIMPGLIETHAHLGSYTPHVSQHVSDPALLAQSLHILSALATARQLASVGVTTVQSLGARHYADVALREAIAAGVLAGPRILASGAQLTTTGGHSWTNGAEVDSIDDIRRTVRRHHKAGVDVIKVMATGGFMTPGTGPWAAQFSAEELRALVQEAHRLGKRTAAHAHGTEGIRRAVDAGIDYLAHASFVDPDGVTRFDGALADAIAERGIFVDTCAPPSWPPVPGETFTPRAKQLYEHGVGLVAGHDIGAVLPPSGYTFGLKQLEASGIPRAEVLTAATTRAAAALGLSEVTGELVAGRSADLIVVDGDPLESLDALDALSRVVIGGRPFVPDQVVPFDPKGSIPGQGPDTPGRVQASRNARWTAHRGLRHGPAFRARMHTPEETP</sequence>
<accession>A0A1H9TDI3</accession>
<dbReference type="Gene3D" id="2.30.40.10">
    <property type="entry name" value="Urease, subunit C, domain 1"/>
    <property type="match status" value="1"/>
</dbReference>
<dbReference type="PANTHER" id="PTHR43135:SF3">
    <property type="entry name" value="ALPHA-D-RIBOSE 1-METHYLPHOSPHONATE 5-TRIPHOSPHATE DIPHOSPHATASE"/>
    <property type="match status" value="1"/>
</dbReference>
<dbReference type="Pfam" id="PF01979">
    <property type="entry name" value="Amidohydro_1"/>
    <property type="match status" value="1"/>
</dbReference>
<evidence type="ECO:0000256" key="1">
    <source>
        <dbReference type="SAM" id="MobiDB-lite"/>
    </source>
</evidence>
<dbReference type="Gene3D" id="3.20.20.140">
    <property type="entry name" value="Metal-dependent hydrolases"/>
    <property type="match status" value="1"/>
</dbReference>
<keyword evidence="4" id="KW-1185">Reference proteome</keyword>
<organism evidence="3 4">
    <name type="scientific">Propionibacterium cyclohexanicum</name>
    <dbReference type="NCBI Taxonomy" id="64702"/>
    <lineage>
        <taxon>Bacteria</taxon>
        <taxon>Bacillati</taxon>
        <taxon>Actinomycetota</taxon>
        <taxon>Actinomycetes</taxon>
        <taxon>Propionibacteriales</taxon>
        <taxon>Propionibacteriaceae</taxon>
        <taxon>Propionibacterium</taxon>
    </lineage>
</organism>
<name>A0A1H9TDI3_9ACTN</name>
<dbReference type="EMBL" id="FOGZ01000021">
    <property type="protein sequence ID" value="SER95178.1"/>
    <property type="molecule type" value="Genomic_DNA"/>
</dbReference>
<gene>
    <name evidence="3" type="ORF">SAMN05443377_12141</name>
</gene>
<dbReference type="AlphaFoldDB" id="A0A1H9TDI3"/>
<dbReference type="RefSeq" id="WP_091970601.1">
    <property type="nucleotide sequence ID" value="NZ_FOGZ01000021.1"/>
</dbReference>
<dbReference type="InterPro" id="IPR006680">
    <property type="entry name" value="Amidohydro-rel"/>
</dbReference>
<feature type="region of interest" description="Disordered" evidence="1">
    <location>
        <begin position="409"/>
        <end position="458"/>
    </location>
</feature>
<evidence type="ECO:0000313" key="3">
    <source>
        <dbReference type="EMBL" id="SER95178.1"/>
    </source>
</evidence>
<feature type="domain" description="Amidohydrolase-related" evidence="2">
    <location>
        <begin position="73"/>
        <end position="400"/>
    </location>
</feature>
<evidence type="ECO:0000313" key="4">
    <source>
        <dbReference type="Proteomes" id="UP000198815"/>
    </source>
</evidence>
<dbReference type="InterPro" id="IPR032466">
    <property type="entry name" value="Metal_Hydrolase"/>
</dbReference>
<dbReference type="GO" id="GO:0016810">
    <property type="term" value="F:hydrolase activity, acting on carbon-nitrogen (but not peptide) bonds"/>
    <property type="evidence" value="ECO:0007669"/>
    <property type="project" value="InterPro"/>
</dbReference>
<reference evidence="3 4" key="1">
    <citation type="submission" date="2016-10" db="EMBL/GenBank/DDBJ databases">
        <authorList>
            <person name="de Groot N.N."/>
        </authorList>
    </citation>
    <scope>NUCLEOTIDE SEQUENCE [LARGE SCALE GENOMIC DNA]</scope>
    <source>
        <strain evidence="3 4">DSM 16859</strain>
    </source>
</reference>
<dbReference type="STRING" id="64702.SAMN05443377_12141"/>
<dbReference type="InterPro" id="IPR011059">
    <property type="entry name" value="Metal-dep_hydrolase_composite"/>
</dbReference>
<protein>
    <submittedName>
        <fullName evidence="3">Imidazolonepropionase</fullName>
    </submittedName>
</protein>
<dbReference type="Proteomes" id="UP000198815">
    <property type="component" value="Unassembled WGS sequence"/>
</dbReference>